<accession>A0ABM1FR14</accession>
<dbReference type="InterPro" id="IPR055290">
    <property type="entry name" value="At3g26010-like"/>
</dbReference>
<sequence>MTRKAFIALSVAMLALTSRGFGNAKKFFSEEIIINILNGLPLKSLARCSSVSKNWRKYIAEIYRSRLQWPKPYLFGFFCVEKRLRSRFFFSSKESPLLIGNSLDESVDFIGERVYIVASSNGFLLCNKLRSRQRVYYVYNPATRQRFDLPRTQISMKDPYVGLIVKETDESVSFTIVRYEVTSPVSRIKFRFQYSLTIESYSSETKEWTANSLIEDVPFPLYPSRDEISSSSAGVLDGVFFWLDNYGQWMTVYDSVNKDFRALELPERRTVIYPGYCCLGLSGGKICLASTGWTTITCWQLNNFPSRDAVWVRKYAVNVASVVEKCEQDFGLGGGSSLDRELRNMIFHPALSHMLYLQIRSMVISYDLETNTAEFVYDFGEAWRKTIHYKLFSYEWPQWPRLQ</sequence>
<evidence type="ECO:0000313" key="3">
    <source>
        <dbReference type="Proteomes" id="UP000694930"/>
    </source>
</evidence>
<reference evidence="4" key="2">
    <citation type="submission" date="2025-08" db="UniProtKB">
        <authorList>
            <consortium name="RefSeq"/>
        </authorList>
    </citation>
    <scope>IDENTIFICATION</scope>
</reference>
<dbReference type="InterPro" id="IPR001810">
    <property type="entry name" value="F-box_dom"/>
</dbReference>
<dbReference type="PANTHER" id="PTHR35546">
    <property type="entry name" value="F-BOX PROTEIN INTERACTION DOMAIN PROTEIN-RELATED"/>
    <property type="match status" value="1"/>
</dbReference>
<name>A0ABM1FR14_SOLPN</name>
<keyword evidence="1" id="KW-0732">Signal</keyword>
<proteinExistence type="predicted"/>
<dbReference type="RefSeq" id="XP_015060482.1">
    <property type="nucleotide sequence ID" value="XM_015204996.1"/>
</dbReference>
<dbReference type="SUPFAM" id="SSF81383">
    <property type="entry name" value="F-box domain"/>
    <property type="match status" value="1"/>
</dbReference>
<organism evidence="3 4">
    <name type="scientific">Solanum pennellii</name>
    <name type="common">Tomato</name>
    <name type="synonym">Lycopersicon pennellii</name>
    <dbReference type="NCBI Taxonomy" id="28526"/>
    <lineage>
        <taxon>Eukaryota</taxon>
        <taxon>Viridiplantae</taxon>
        <taxon>Streptophyta</taxon>
        <taxon>Embryophyta</taxon>
        <taxon>Tracheophyta</taxon>
        <taxon>Spermatophyta</taxon>
        <taxon>Magnoliopsida</taxon>
        <taxon>eudicotyledons</taxon>
        <taxon>Gunneridae</taxon>
        <taxon>Pentapetalae</taxon>
        <taxon>asterids</taxon>
        <taxon>lamiids</taxon>
        <taxon>Solanales</taxon>
        <taxon>Solanaceae</taxon>
        <taxon>Solanoideae</taxon>
        <taxon>Solaneae</taxon>
        <taxon>Solanum</taxon>
        <taxon>Solanum subgen. Lycopersicon</taxon>
    </lineage>
</organism>
<evidence type="ECO:0000259" key="2">
    <source>
        <dbReference type="SMART" id="SM00256"/>
    </source>
</evidence>
<dbReference type="GeneID" id="107006442"/>
<dbReference type="Gene3D" id="1.20.1280.50">
    <property type="match status" value="1"/>
</dbReference>
<keyword evidence="3" id="KW-1185">Reference proteome</keyword>
<dbReference type="Pfam" id="PF24750">
    <property type="entry name" value="b-prop_At3g26010-like"/>
    <property type="match status" value="1"/>
</dbReference>
<feature type="domain" description="F-box" evidence="2">
    <location>
        <begin position="28"/>
        <end position="67"/>
    </location>
</feature>
<gene>
    <name evidence="4" type="primary">LOC107006442</name>
</gene>
<dbReference type="PANTHER" id="PTHR35546:SF81">
    <property type="entry name" value="F-BOX DOMAIN-CONTAINING PROTEIN"/>
    <property type="match status" value="1"/>
</dbReference>
<evidence type="ECO:0000313" key="4">
    <source>
        <dbReference type="RefSeq" id="XP_015060482.1"/>
    </source>
</evidence>
<dbReference type="Pfam" id="PF00646">
    <property type="entry name" value="F-box"/>
    <property type="match status" value="1"/>
</dbReference>
<protein>
    <submittedName>
        <fullName evidence="4">Uncharacterized protein LOC107006442</fullName>
    </submittedName>
</protein>
<evidence type="ECO:0000256" key="1">
    <source>
        <dbReference type="SAM" id="SignalP"/>
    </source>
</evidence>
<dbReference type="InterPro" id="IPR056592">
    <property type="entry name" value="Beta-prop_At3g26010-like"/>
</dbReference>
<reference evidence="3" key="1">
    <citation type="journal article" date="2014" name="Nat. Genet.">
        <title>The genome of the stress-tolerant wild tomato species Solanum pennellii.</title>
        <authorList>
            <person name="Bolger A."/>
            <person name="Scossa F."/>
            <person name="Bolger M.E."/>
            <person name="Lanz C."/>
            <person name="Maumus F."/>
            <person name="Tohge T."/>
            <person name="Quesneville H."/>
            <person name="Alseekh S."/>
            <person name="Sorensen I."/>
            <person name="Lichtenstein G."/>
            <person name="Fich E.A."/>
            <person name="Conte M."/>
            <person name="Keller H."/>
            <person name="Schneeberger K."/>
            <person name="Schwacke R."/>
            <person name="Ofner I."/>
            <person name="Vrebalov J."/>
            <person name="Xu Y."/>
            <person name="Osorio S."/>
            <person name="Aflitos S.A."/>
            <person name="Schijlen E."/>
            <person name="Jimenez-Gomez J.M."/>
            <person name="Ryngajllo M."/>
            <person name="Kimura S."/>
            <person name="Kumar R."/>
            <person name="Koenig D."/>
            <person name="Headland L.R."/>
            <person name="Maloof J.N."/>
            <person name="Sinha N."/>
            <person name="van Ham R.C."/>
            <person name="Lankhorst R.K."/>
            <person name="Mao L."/>
            <person name="Vogel A."/>
            <person name="Arsova B."/>
            <person name="Panstruga R."/>
            <person name="Fei Z."/>
            <person name="Rose J.K."/>
            <person name="Zamir D."/>
            <person name="Carrari F."/>
            <person name="Giovannoni J.J."/>
            <person name="Weigel D."/>
            <person name="Usadel B."/>
            <person name="Fernie A.R."/>
        </authorList>
    </citation>
    <scope>NUCLEOTIDE SEQUENCE [LARGE SCALE GENOMIC DNA]</scope>
    <source>
        <strain evidence="3">cv. LA0716</strain>
    </source>
</reference>
<dbReference type="Proteomes" id="UP000694930">
    <property type="component" value="Chromosome 12"/>
</dbReference>
<dbReference type="SMART" id="SM00256">
    <property type="entry name" value="FBOX"/>
    <property type="match status" value="1"/>
</dbReference>
<feature type="signal peptide" evidence="1">
    <location>
        <begin position="1"/>
        <end position="24"/>
    </location>
</feature>
<dbReference type="InterPro" id="IPR036047">
    <property type="entry name" value="F-box-like_dom_sf"/>
</dbReference>
<feature type="chain" id="PRO_5047082870" evidence="1">
    <location>
        <begin position="25"/>
        <end position="403"/>
    </location>
</feature>